<proteinExistence type="inferred from homology"/>
<dbReference type="Proteomes" id="UP000192342">
    <property type="component" value="Unassembled WGS sequence"/>
</dbReference>
<sequence length="291" mass="32721">MAAYPISSMTGYARGRCDSPAGELQLELRTVNHRYLDISLRVPEELRALENPLRGKLKGALGRGKVEAYVRLRSATDEAAPLDINRAALAQLASAVRDVEGEFPEAISVDPVAILRWPGVLREADMDMSALSQAFSQLADSTIADLQAARRDEGQRMAEVIAARLDSIEGLVEQVQVRLPVQAQLWREKLEQRLVEMTDMEIERREQALVQFVQRLDVDEEIERLKSHVAAVRAELDNSEPVGRKLDFFMQEFNREANTLGSKSMDAELTKLAVELKVVIEQMREQVQNIE</sequence>
<evidence type="ECO:0000313" key="8">
    <source>
        <dbReference type="EMBL" id="ORE85558.1"/>
    </source>
</evidence>
<evidence type="ECO:0000313" key="9">
    <source>
        <dbReference type="Proteomes" id="UP000192342"/>
    </source>
</evidence>
<keyword evidence="4" id="KW-0378">Hydrolase</keyword>
<evidence type="ECO:0000256" key="1">
    <source>
        <dbReference type="ARBA" id="ARBA00001968"/>
    </source>
</evidence>
<comment type="caution">
    <text evidence="8">The sequence shown here is derived from an EMBL/GenBank/DDBJ whole genome shotgun (WGS) entry which is preliminary data.</text>
</comment>
<evidence type="ECO:0000259" key="7">
    <source>
        <dbReference type="Pfam" id="PF08340"/>
    </source>
</evidence>
<dbReference type="EMBL" id="AQQV01000004">
    <property type="protein sequence ID" value="ORE85558.1"/>
    <property type="molecule type" value="Genomic_DNA"/>
</dbReference>
<evidence type="ECO:0000256" key="5">
    <source>
        <dbReference type="ARBA" id="ARBA00035648"/>
    </source>
</evidence>
<dbReference type="InterPro" id="IPR005229">
    <property type="entry name" value="YicC/YloC-like"/>
</dbReference>
<dbReference type="STRING" id="1317117.ATO7_15088"/>
<feature type="domain" description="Endoribonuclease YicC-like N-terminal" evidence="6">
    <location>
        <begin position="6"/>
        <end position="158"/>
    </location>
</feature>
<feature type="domain" description="Endoribonuclease YicC-like C-terminal" evidence="7">
    <location>
        <begin position="179"/>
        <end position="291"/>
    </location>
</feature>
<organism evidence="8 9">
    <name type="scientific">Oceanococcus atlanticus</name>
    <dbReference type="NCBI Taxonomy" id="1317117"/>
    <lineage>
        <taxon>Bacteria</taxon>
        <taxon>Pseudomonadati</taxon>
        <taxon>Pseudomonadota</taxon>
        <taxon>Gammaproteobacteria</taxon>
        <taxon>Chromatiales</taxon>
        <taxon>Oceanococcaceae</taxon>
        <taxon>Oceanococcus</taxon>
    </lineage>
</organism>
<comment type="cofactor">
    <cofactor evidence="1">
        <name>a divalent metal cation</name>
        <dbReference type="ChEBI" id="CHEBI:60240"/>
    </cofactor>
</comment>
<keyword evidence="9" id="KW-1185">Reference proteome</keyword>
<gene>
    <name evidence="8" type="ORF">ATO7_15088</name>
</gene>
<dbReference type="InterPro" id="IPR013527">
    <property type="entry name" value="YicC-like_N"/>
</dbReference>
<dbReference type="Pfam" id="PF03755">
    <property type="entry name" value="YicC-like_N"/>
    <property type="match status" value="1"/>
</dbReference>
<evidence type="ECO:0000256" key="4">
    <source>
        <dbReference type="ARBA" id="ARBA00022801"/>
    </source>
</evidence>
<evidence type="ECO:0000259" key="6">
    <source>
        <dbReference type="Pfam" id="PF03755"/>
    </source>
</evidence>
<dbReference type="AlphaFoldDB" id="A0A1Y1SAV3"/>
<evidence type="ECO:0000256" key="3">
    <source>
        <dbReference type="ARBA" id="ARBA00022759"/>
    </source>
</evidence>
<keyword evidence="2" id="KW-0540">Nuclease</keyword>
<dbReference type="RefSeq" id="WP_083563232.1">
    <property type="nucleotide sequence ID" value="NZ_AQQV01000004.1"/>
</dbReference>
<protein>
    <recommendedName>
        <fullName evidence="10">YicC family protein</fullName>
    </recommendedName>
</protein>
<dbReference type="GO" id="GO:0016787">
    <property type="term" value="F:hydrolase activity"/>
    <property type="evidence" value="ECO:0007669"/>
    <property type="project" value="UniProtKB-KW"/>
</dbReference>
<evidence type="ECO:0000256" key="2">
    <source>
        <dbReference type="ARBA" id="ARBA00022722"/>
    </source>
</evidence>
<keyword evidence="3" id="KW-0255">Endonuclease</keyword>
<accession>A0A1Y1SAV3</accession>
<name>A0A1Y1SAV3_9GAMM</name>
<reference evidence="8 9" key="1">
    <citation type="submission" date="2013-04" db="EMBL/GenBank/DDBJ databases">
        <title>Oceanococcus atlanticus 22II-S10r2 Genome Sequencing.</title>
        <authorList>
            <person name="Lai Q."/>
            <person name="Li G."/>
            <person name="Shao Z."/>
        </authorList>
    </citation>
    <scope>NUCLEOTIDE SEQUENCE [LARGE SCALE GENOMIC DNA]</scope>
    <source>
        <strain evidence="8 9">22II-S10r2</strain>
    </source>
</reference>
<dbReference type="NCBIfam" id="TIGR00255">
    <property type="entry name" value="YicC/YloC family endoribonuclease"/>
    <property type="match status" value="1"/>
</dbReference>
<comment type="similarity">
    <text evidence="5">Belongs to the YicC/YloC family.</text>
</comment>
<evidence type="ECO:0008006" key="10">
    <source>
        <dbReference type="Google" id="ProtNLM"/>
    </source>
</evidence>
<dbReference type="PANTHER" id="PTHR30636:SF3">
    <property type="entry name" value="UPF0701 PROTEIN YICC"/>
    <property type="match status" value="1"/>
</dbReference>
<dbReference type="GO" id="GO:0004521">
    <property type="term" value="F:RNA endonuclease activity"/>
    <property type="evidence" value="ECO:0007669"/>
    <property type="project" value="InterPro"/>
</dbReference>
<dbReference type="Pfam" id="PF08340">
    <property type="entry name" value="YicC-like_C"/>
    <property type="match status" value="1"/>
</dbReference>
<dbReference type="PANTHER" id="PTHR30636">
    <property type="entry name" value="UPF0701 PROTEIN YICC"/>
    <property type="match status" value="1"/>
</dbReference>
<dbReference type="InterPro" id="IPR013551">
    <property type="entry name" value="YicC-like_C"/>
</dbReference>